<dbReference type="EMBL" id="DYVQ01000062">
    <property type="protein sequence ID" value="HJF73860.1"/>
    <property type="molecule type" value="Genomic_DNA"/>
</dbReference>
<reference evidence="2 4" key="3">
    <citation type="submission" date="2023-06" db="EMBL/GenBank/DDBJ databases">
        <title>Complete Genome Sequence of Gallibacterium anatis Strain BJF12, Isolated from a chicken with diarrhea.</title>
        <authorList>
            <person name="Guo F."/>
            <person name="Bu W."/>
            <person name="Xu F."/>
            <person name="Wen T."/>
        </authorList>
    </citation>
    <scope>NUCLEOTIDE SEQUENCE [LARGE SCALE GENOMIC DNA]</scope>
    <source>
        <strain evidence="2 4">BJF12</strain>
    </source>
</reference>
<evidence type="ECO:0000313" key="4">
    <source>
        <dbReference type="Proteomes" id="UP001226750"/>
    </source>
</evidence>
<evidence type="ECO:0000313" key="1">
    <source>
        <dbReference type="EMBL" id="HJF73860.1"/>
    </source>
</evidence>
<reference evidence="1" key="1">
    <citation type="journal article" date="2021" name="PeerJ">
        <title>Extensive microbial diversity within the chicken gut microbiome revealed by metagenomics and culture.</title>
        <authorList>
            <person name="Gilroy R."/>
            <person name="Ravi A."/>
            <person name="Getino M."/>
            <person name="Pursley I."/>
            <person name="Horton D.L."/>
            <person name="Alikhan N.F."/>
            <person name="Baker D."/>
            <person name="Gharbi K."/>
            <person name="Hall N."/>
            <person name="Watson M."/>
            <person name="Adriaenssens E.M."/>
            <person name="Foster-Nyarko E."/>
            <person name="Jarju S."/>
            <person name="Secka A."/>
            <person name="Antonio M."/>
            <person name="Oren A."/>
            <person name="Chaudhuri R.R."/>
            <person name="La Ragione R."/>
            <person name="Hildebrand F."/>
            <person name="Pallen M.J."/>
        </authorList>
    </citation>
    <scope>NUCLEOTIDE SEQUENCE</scope>
    <source>
        <strain evidence="1">ChiHjej11B10-15683</strain>
    </source>
</reference>
<organism evidence="1 3">
    <name type="scientific">Gallibacterium anatis</name>
    <dbReference type="NCBI Taxonomy" id="750"/>
    <lineage>
        <taxon>Bacteria</taxon>
        <taxon>Pseudomonadati</taxon>
        <taxon>Pseudomonadota</taxon>
        <taxon>Gammaproteobacteria</taxon>
        <taxon>Pasteurellales</taxon>
        <taxon>Pasteurellaceae</taxon>
        <taxon>Gallibacterium</taxon>
    </lineage>
</organism>
<name>A0A921HAM1_9PAST</name>
<dbReference type="AlphaFoldDB" id="A0A921HAM1"/>
<sequence length="91" mass="10657">MKKIVFFLLISFILFFVKDKDIYLVFLGETSVYLSTSDILNGFEPNYKLNKGDVAKVNRLIDLKHYLVWEIKINNRMAYVLDGDYIIVGNE</sequence>
<gene>
    <name evidence="1" type="ORF">K8W15_06665</name>
    <name evidence="2" type="ORF">QP018_05395</name>
</gene>
<evidence type="ECO:0000313" key="3">
    <source>
        <dbReference type="Proteomes" id="UP000749334"/>
    </source>
</evidence>
<protein>
    <submittedName>
        <fullName evidence="1">Uncharacterized protein</fullName>
    </submittedName>
</protein>
<dbReference type="Proteomes" id="UP001226750">
    <property type="component" value="Chromosome"/>
</dbReference>
<reference evidence="1" key="2">
    <citation type="submission" date="2021-09" db="EMBL/GenBank/DDBJ databases">
        <authorList>
            <person name="Gilroy R."/>
        </authorList>
    </citation>
    <scope>NUCLEOTIDE SEQUENCE</scope>
    <source>
        <strain evidence="1">ChiHjej11B10-15683</strain>
    </source>
</reference>
<dbReference type="Proteomes" id="UP000749334">
    <property type="component" value="Unassembled WGS sequence"/>
</dbReference>
<keyword evidence="4" id="KW-1185">Reference proteome</keyword>
<dbReference type="EMBL" id="CP126975">
    <property type="protein sequence ID" value="WIM80664.1"/>
    <property type="molecule type" value="Genomic_DNA"/>
</dbReference>
<dbReference type="RefSeq" id="WP_155275355.1">
    <property type="nucleotide sequence ID" value="NZ_CP126975.1"/>
</dbReference>
<accession>A0A921HAM1</accession>
<evidence type="ECO:0000313" key="2">
    <source>
        <dbReference type="EMBL" id="WIM80664.1"/>
    </source>
</evidence>
<proteinExistence type="predicted"/>